<reference evidence="2" key="2">
    <citation type="submission" date="2016-06" db="EMBL/GenBank/DDBJ databases">
        <title>The genome of a short-lived fish provides insights into sex chromosome evolution and the genetic control of aging.</title>
        <authorList>
            <person name="Reichwald K."/>
            <person name="Felder M."/>
            <person name="Petzold A."/>
            <person name="Koch P."/>
            <person name="Groth M."/>
            <person name="Platzer M."/>
        </authorList>
    </citation>
    <scope>NUCLEOTIDE SEQUENCE</scope>
    <source>
        <tissue evidence="2">Brain</tissue>
    </source>
</reference>
<name>A0A1A8FUV0_9TELE</name>
<dbReference type="AlphaFoldDB" id="A0A1A8FUV0"/>
<organism evidence="2">
    <name type="scientific">Nothobranchius korthausae</name>
    <dbReference type="NCBI Taxonomy" id="1143690"/>
    <lineage>
        <taxon>Eukaryota</taxon>
        <taxon>Metazoa</taxon>
        <taxon>Chordata</taxon>
        <taxon>Craniata</taxon>
        <taxon>Vertebrata</taxon>
        <taxon>Euteleostomi</taxon>
        <taxon>Actinopterygii</taxon>
        <taxon>Neopterygii</taxon>
        <taxon>Teleostei</taxon>
        <taxon>Neoteleostei</taxon>
        <taxon>Acanthomorphata</taxon>
        <taxon>Ovalentaria</taxon>
        <taxon>Atherinomorphae</taxon>
        <taxon>Cyprinodontiformes</taxon>
        <taxon>Nothobranchiidae</taxon>
        <taxon>Nothobranchius</taxon>
    </lineage>
</organism>
<protein>
    <submittedName>
        <fullName evidence="2">Uncharacterized protein</fullName>
    </submittedName>
</protein>
<proteinExistence type="predicted"/>
<sequence>IYMVNGEGSDAISVSLRKPAAAGETQRQNRQRNRLCAPKKPTL</sequence>
<evidence type="ECO:0000313" key="2">
    <source>
        <dbReference type="EMBL" id="SBQ61894.1"/>
    </source>
</evidence>
<dbReference type="EMBL" id="HAEB01015367">
    <property type="protein sequence ID" value="SBQ61894.1"/>
    <property type="molecule type" value="Transcribed_RNA"/>
</dbReference>
<feature type="non-terminal residue" evidence="2">
    <location>
        <position position="1"/>
    </location>
</feature>
<gene>
    <name evidence="2" type="primary">Nfu_g_1_022001</name>
</gene>
<feature type="region of interest" description="Disordered" evidence="1">
    <location>
        <begin position="15"/>
        <end position="43"/>
    </location>
</feature>
<evidence type="ECO:0000256" key="1">
    <source>
        <dbReference type="SAM" id="MobiDB-lite"/>
    </source>
</evidence>
<accession>A0A1A8FUV0</accession>
<reference evidence="2" key="1">
    <citation type="submission" date="2016-05" db="EMBL/GenBank/DDBJ databases">
        <authorList>
            <person name="Lavstsen T."/>
            <person name="Jespersen J.S."/>
        </authorList>
    </citation>
    <scope>NUCLEOTIDE SEQUENCE</scope>
    <source>
        <tissue evidence="2">Brain</tissue>
    </source>
</reference>